<dbReference type="EMBL" id="PKPP01000631">
    <property type="protein sequence ID" value="PWA90428.1"/>
    <property type="molecule type" value="Genomic_DNA"/>
</dbReference>
<name>A0A2U1PXD8_ARTAN</name>
<proteinExistence type="predicted"/>
<sequence length="66" mass="7881">MRTRGNFDVKKLIYDKKFWFASFLIGWAAALQGHMMWLQRQDKFKEKFGSVDDLKVDDRHISAQDD</sequence>
<evidence type="ECO:0000313" key="2">
    <source>
        <dbReference type="EMBL" id="PWA90428.1"/>
    </source>
</evidence>
<evidence type="ECO:0000256" key="1">
    <source>
        <dbReference type="SAM" id="Phobius"/>
    </source>
</evidence>
<evidence type="ECO:0000313" key="3">
    <source>
        <dbReference type="Proteomes" id="UP000245207"/>
    </source>
</evidence>
<reference evidence="2 3" key="1">
    <citation type="journal article" date="2018" name="Mol. Plant">
        <title>The genome of Artemisia annua provides insight into the evolution of Asteraceae family and artemisinin biosynthesis.</title>
        <authorList>
            <person name="Shen Q."/>
            <person name="Zhang L."/>
            <person name="Liao Z."/>
            <person name="Wang S."/>
            <person name="Yan T."/>
            <person name="Shi P."/>
            <person name="Liu M."/>
            <person name="Fu X."/>
            <person name="Pan Q."/>
            <person name="Wang Y."/>
            <person name="Lv Z."/>
            <person name="Lu X."/>
            <person name="Zhang F."/>
            <person name="Jiang W."/>
            <person name="Ma Y."/>
            <person name="Chen M."/>
            <person name="Hao X."/>
            <person name="Li L."/>
            <person name="Tang Y."/>
            <person name="Lv G."/>
            <person name="Zhou Y."/>
            <person name="Sun X."/>
            <person name="Brodelius P.E."/>
            <person name="Rose J.K.C."/>
            <person name="Tang K."/>
        </authorList>
    </citation>
    <scope>NUCLEOTIDE SEQUENCE [LARGE SCALE GENOMIC DNA]</scope>
    <source>
        <strain evidence="3">cv. Huhao1</strain>
        <tissue evidence="2">Leaf</tissue>
    </source>
</reference>
<dbReference type="PANTHER" id="PTHR48183:SF1">
    <property type="entry name" value="PROTEIN, PUTATIVE-RELATED"/>
    <property type="match status" value="1"/>
</dbReference>
<dbReference type="Proteomes" id="UP000245207">
    <property type="component" value="Unassembled WGS sequence"/>
</dbReference>
<keyword evidence="1" id="KW-0812">Transmembrane</keyword>
<feature type="transmembrane region" description="Helical" evidence="1">
    <location>
        <begin position="18"/>
        <end position="38"/>
    </location>
</feature>
<keyword evidence="3" id="KW-1185">Reference proteome</keyword>
<protein>
    <submittedName>
        <fullName evidence="2">Uncharacterized protein</fullName>
    </submittedName>
</protein>
<dbReference type="STRING" id="35608.A0A2U1PXD8"/>
<comment type="caution">
    <text evidence="2">The sequence shown here is derived from an EMBL/GenBank/DDBJ whole genome shotgun (WGS) entry which is preliminary data.</text>
</comment>
<dbReference type="PANTHER" id="PTHR48183">
    <property type="entry name" value="PROTEIN, PUTATIVE-RELATED"/>
    <property type="match status" value="1"/>
</dbReference>
<dbReference type="OrthoDB" id="724715at2759"/>
<dbReference type="AlphaFoldDB" id="A0A2U1PXD8"/>
<organism evidence="2 3">
    <name type="scientific">Artemisia annua</name>
    <name type="common">Sweet wormwood</name>
    <dbReference type="NCBI Taxonomy" id="35608"/>
    <lineage>
        <taxon>Eukaryota</taxon>
        <taxon>Viridiplantae</taxon>
        <taxon>Streptophyta</taxon>
        <taxon>Embryophyta</taxon>
        <taxon>Tracheophyta</taxon>
        <taxon>Spermatophyta</taxon>
        <taxon>Magnoliopsida</taxon>
        <taxon>eudicotyledons</taxon>
        <taxon>Gunneridae</taxon>
        <taxon>Pentapetalae</taxon>
        <taxon>asterids</taxon>
        <taxon>campanulids</taxon>
        <taxon>Asterales</taxon>
        <taxon>Asteraceae</taxon>
        <taxon>Asteroideae</taxon>
        <taxon>Anthemideae</taxon>
        <taxon>Artemisiinae</taxon>
        <taxon>Artemisia</taxon>
    </lineage>
</organism>
<gene>
    <name evidence="2" type="ORF">CTI12_AA034840</name>
</gene>
<accession>A0A2U1PXD8</accession>
<keyword evidence="1" id="KW-0472">Membrane</keyword>
<keyword evidence="1" id="KW-1133">Transmembrane helix</keyword>